<dbReference type="InterPro" id="IPR042271">
    <property type="entry name" value="Zinicin_2_N"/>
</dbReference>
<gene>
    <name evidence="1" type="ORF">F4692_001962</name>
</gene>
<dbReference type="SUPFAM" id="SSF55486">
    <property type="entry name" value="Metalloproteases ('zincins'), catalytic domain"/>
    <property type="match status" value="1"/>
</dbReference>
<dbReference type="Gene3D" id="1.20.150.30">
    <property type="entry name" value="Zincin-like metallopeptidase, N-terminal domain"/>
    <property type="match status" value="1"/>
</dbReference>
<sequence length="338" mass="36602">MNLVDWDFAVTVGARVAGPGPEVSPEEAAAAVLELREGADRSTPLVSDFTGLRTEAGTAPVLVVDRRGWLRANADGFSTILKPVVDKLVEKKGPPSAFAEAIGTRVTGAEVGLMLGFLSSKVLGQFDPFHDPHGRLLLVAPNIVHVEREIGADPTDFRLWVCLHEETHRVQFTANPWLGPHLLAQMHQVADTLEPSALLDSLRRGADAIRSGEGSVLDLVSTPEQKEVLDRVTGIMSLLEGHADVVMDGVGPTVIPSVAQIRKKFNQRRKGVGSLDKLLRRLLGLDAKMAQYRDGAVFVRRVVDKVGMDDFNAVWSGPETLPTKAEIADPDAWVARVL</sequence>
<dbReference type="PANTHER" id="PTHR39420">
    <property type="match status" value="1"/>
</dbReference>
<dbReference type="Pfam" id="PF10103">
    <property type="entry name" value="Zincin_2"/>
    <property type="match status" value="1"/>
</dbReference>
<comment type="caution">
    <text evidence="1">The sequence shown here is derived from an EMBL/GenBank/DDBJ whole genome shotgun (WGS) entry which is preliminary data.</text>
</comment>
<organism evidence="1 2">
    <name type="scientific">Nocardioides cavernae</name>
    <dbReference type="NCBI Taxonomy" id="1921566"/>
    <lineage>
        <taxon>Bacteria</taxon>
        <taxon>Bacillati</taxon>
        <taxon>Actinomycetota</taxon>
        <taxon>Actinomycetes</taxon>
        <taxon>Propionibacteriales</taxon>
        <taxon>Nocardioidaceae</taxon>
        <taxon>Nocardioides</taxon>
    </lineage>
</organism>
<proteinExistence type="predicted"/>
<reference evidence="1 2" key="1">
    <citation type="submission" date="2020-07" db="EMBL/GenBank/DDBJ databases">
        <authorList>
            <person name="Partida-Martinez L."/>
            <person name="Huntemann M."/>
            <person name="Clum A."/>
            <person name="Wang J."/>
            <person name="Palaniappan K."/>
            <person name="Ritter S."/>
            <person name="Chen I.-M."/>
            <person name="Stamatis D."/>
            <person name="Reddy T."/>
            <person name="O'Malley R."/>
            <person name="Daum C."/>
            <person name="Shapiro N."/>
            <person name="Ivanova N."/>
            <person name="Kyrpides N."/>
            <person name="Woyke T."/>
        </authorList>
    </citation>
    <scope>NUCLEOTIDE SEQUENCE [LARGE SCALE GENOMIC DNA]</scope>
    <source>
        <strain evidence="1 2">AT2.17</strain>
    </source>
</reference>
<name>A0A7Y9H2L1_9ACTN</name>
<dbReference type="EMBL" id="JACCBW010000002">
    <property type="protein sequence ID" value="NYE36829.1"/>
    <property type="molecule type" value="Genomic_DNA"/>
</dbReference>
<protein>
    <submittedName>
        <fullName evidence="1">Coenzyme F420 biosynthesis associated uncharacterized protein</fullName>
    </submittedName>
</protein>
<accession>A0A7Y9H2L1</accession>
<keyword evidence="2" id="KW-1185">Reference proteome</keyword>
<dbReference type="NCBIfam" id="TIGR03883">
    <property type="entry name" value="DUF2342_F420"/>
    <property type="match status" value="1"/>
</dbReference>
<dbReference type="InterPro" id="IPR022454">
    <property type="entry name" value="CHP03883_F420-assoc"/>
</dbReference>
<dbReference type="PANTHER" id="PTHR39420:SF1">
    <property type="entry name" value="HYDROLASE"/>
    <property type="match status" value="1"/>
</dbReference>
<dbReference type="AlphaFoldDB" id="A0A7Y9H2L1"/>
<evidence type="ECO:0000313" key="1">
    <source>
        <dbReference type="EMBL" id="NYE36829.1"/>
    </source>
</evidence>
<evidence type="ECO:0000313" key="2">
    <source>
        <dbReference type="Proteomes" id="UP000549911"/>
    </source>
</evidence>
<dbReference type="RefSeq" id="WP_179619462.1">
    <property type="nucleotide sequence ID" value="NZ_JACCBW010000002.1"/>
</dbReference>
<dbReference type="Proteomes" id="UP000549911">
    <property type="component" value="Unassembled WGS sequence"/>
</dbReference>
<dbReference type="InterPro" id="IPR018766">
    <property type="entry name" value="Zinicin_2"/>
</dbReference>
<dbReference type="NCBIfam" id="TIGR03624">
    <property type="entry name" value="putative hydrolase"/>
    <property type="match status" value="1"/>
</dbReference>
<reference evidence="1 2" key="2">
    <citation type="submission" date="2020-08" db="EMBL/GenBank/DDBJ databases">
        <title>The Agave Microbiome: Exploring the role of microbial communities in plant adaptations to desert environments.</title>
        <authorList>
            <person name="Partida-Martinez L.P."/>
        </authorList>
    </citation>
    <scope>NUCLEOTIDE SEQUENCE [LARGE SCALE GENOMIC DNA]</scope>
    <source>
        <strain evidence="1 2">AT2.17</strain>
    </source>
</reference>